<dbReference type="Gene3D" id="3.40.50.300">
    <property type="entry name" value="P-loop containing nucleotide triphosphate hydrolases"/>
    <property type="match status" value="2"/>
</dbReference>
<dbReference type="EMBL" id="BONW01000001">
    <property type="protein sequence ID" value="GIG85219.1"/>
    <property type="molecule type" value="Genomic_DNA"/>
</dbReference>
<reference evidence="6 7" key="1">
    <citation type="submission" date="2021-01" db="EMBL/GenBank/DDBJ databases">
        <title>Whole genome shotgun sequence of Plantactinospora endophytica NBRC 110450.</title>
        <authorList>
            <person name="Komaki H."/>
            <person name="Tamura T."/>
        </authorList>
    </citation>
    <scope>NUCLEOTIDE SEQUENCE [LARGE SCALE GENOMIC DNA]</scope>
    <source>
        <strain evidence="6 7">NBRC 110450</strain>
    </source>
</reference>
<dbReference type="InterPro" id="IPR050206">
    <property type="entry name" value="FtsK/SpoIIIE/SftA"/>
</dbReference>
<feature type="binding site" evidence="3">
    <location>
        <begin position="400"/>
        <end position="407"/>
    </location>
    <ligand>
        <name>ATP</name>
        <dbReference type="ChEBI" id="CHEBI:30616"/>
    </ligand>
</feature>
<dbReference type="Proteomes" id="UP000646749">
    <property type="component" value="Unassembled WGS sequence"/>
</dbReference>
<gene>
    <name evidence="6" type="ORF">Pen02_01550</name>
</gene>
<feature type="region of interest" description="Disordered" evidence="4">
    <location>
        <begin position="860"/>
        <end position="934"/>
    </location>
</feature>
<evidence type="ECO:0000313" key="7">
    <source>
        <dbReference type="Proteomes" id="UP000646749"/>
    </source>
</evidence>
<evidence type="ECO:0000256" key="1">
    <source>
        <dbReference type="ARBA" id="ARBA00022741"/>
    </source>
</evidence>
<evidence type="ECO:0000256" key="3">
    <source>
        <dbReference type="PROSITE-ProRule" id="PRU00289"/>
    </source>
</evidence>
<dbReference type="InterPro" id="IPR002543">
    <property type="entry name" value="FtsK_dom"/>
</dbReference>
<feature type="compositionally biased region" description="Pro residues" evidence="4">
    <location>
        <begin position="861"/>
        <end position="872"/>
    </location>
</feature>
<dbReference type="PANTHER" id="PTHR22683">
    <property type="entry name" value="SPORULATION PROTEIN RELATED"/>
    <property type="match status" value="1"/>
</dbReference>
<feature type="domain" description="FtsK" evidence="5">
    <location>
        <begin position="382"/>
        <end position="584"/>
    </location>
</feature>
<evidence type="ECO:0000256" key="4">
    <source>
        <dbReference type="SAM" id="MobiDB-lite"/>
    </source>
</evidence>
<comment type="caution">
    <text evidence="6">The sequence shown here is derived from an EMBL/GenBank/DDBJ whole genome shotgun (WGS) entry which is preliminary data.</text>
</comment>
<feature type="compositionally biased region" description="Low complexity" evidence="4">
    <location>
        <begin position="873"/>
        <end position="886"/>
    </location>
</feature>
<evidence type="ECO:0000256" key="2">
    <source>
        <dbReference type="ARBA" id="ARBA00022840"/>
    </source>
</evidence>
<protein>
    <recommendedName>
        <fullName evidence="5">FtsK domain-containing protein</fullName>
    </recommendedName>
</protein>
<feature type="compositionally biased region" description="Basic and acidic residues" evidence="4">
    <location>
        <begin position="888"/>
        <end position="900"/>
    </location>
</feature>
<proteinExistence type="predicted"/>
<name>A0ABQ4DS05_9ACTN</name>
<feature type="region of interest" description="Disordered" evidence="4">
    <location>
        <begin position="608"/>
        <end position="633"/>
    </location>
</feature>
<evidence type="ECO:0000313" key="6">
    <source>
        <dbReference type="EMBL" id="GIG85219.1"/>
    </source>
</evidence>
<keyword evidence="1 3" id="KW-0547">Nucleotide-binding</keyword>
<sequence length="995" mass="102279">MPPRWDTVSVQNEGVGAVDTWKGPTGHAATLRWRAAAGTAAALHRRAAATAAAAATALDAIRPIPADQREQHELAERLRAAASLLTPGWLGAPLDAQSEDAPLGGPAQPAFVRIGTAQPLDDARFPVVVPLLGTGHLTVDADSRDPRVAGLLRSVLLRLLAAAPAGSLLVRGVDATAEGQLFAPFAPLADAGLMPPPVTDRTGLRAVLAEAEQWVRPTRPAAARYNRHDRTLLVVVGSLPELTEAADLARIGALAREGPEAGLHLIVAGWPPPPLTAETSQAPLARSTMIAMRNPYALVGDPPGGPFSAPVPHLPGTGLNSPVFLDECPPVPLLDRVCRDLAARFHADYRRTVDDLLPESPDGFWTESSADGLSTPVGHDGERTVPLGFDERTPHWLVGGRDAAGKSAFLVNVLYGLCTRYHPDELALYLVDFADGTAFTEFVPEPADGSDGTAPGGPWLPHVRAVGVQADREYGLAVLRELDAELDRRTAPETRVPAQRGASARPAHRILCVLDEFALLLADEDEIGTEALARLESVARRGRSAGVHLILTGRPTPVLAALRARRDSFLGQFPVRVALPGGADVLEPTNDSAAGLPLGTAVVNTAGGLGGPRGATRGHERTVRFPDPHADPGALSGLRHRLWADRPAGTPAPGVFTGYLTPPAPPVPAPGAGPDTTVRREPAVAAPTAGPAAAGGARTDATDGPAAVIGAPVGLLVDVPPRPAELPLDRSPGRHLAVLGADPAGAGVLAGAARGLAARHPAGSVEFMVAAPAADPAADALTAELARRHRVGRVDAAGLAGALELAGPGYLVLFAADELVAGAHLSADRIRALLRDGPARGVHLLGWWRATAPFAALLATPPQPEAAPPQPEKAPGAEEAPGPEDVAGAEHVRGPEDVRGPEAVVGDEVAGPDGGAGSEAGGSSEPGDGAGAVAAGGATVDGLVLLDVPETEVAGLLGRPVRWRPRPGRALLYDRRTGQASLVVPYAAPGGEGRP</sequence>
<dbReference type="PANTHER" id="PTHR22683:SF41">
    <property type="entry name" value="DNA TRANSLOCASE FTSK"/>
    <property type="match status" value="1"/>
</dbReference>
<dbReference type="PROSITE" id="PS50901">
    <property type="entry name" value="FTSK"/>
    <property type="match status" value="1"/>
</dbReference>
<evidence type="ECO:0000259" key="5">
    <source>
        <dbReference type="PROSITE" id="PS50901"/>
    </source>
</evidence>
<dbReference type="Pfam" id="PF01580">
    <property type="entry name" value="FtsK_SpoIIIE"/>
    <property type="match status" value="1"/>
</dbReference>
<keyword evidence="7" id="KW-1185">Reference proteome</keyword>
<feature type="compositionally biased region" description="Low complexity" evidence="4">
    <location>
        <begin position="921"/>
        <end position="934"/>
    </location>
</feature>
<accession>A0ABQ4DS05</accession>
<dbReference type="SUPFAM" id="SSF52540">
    <property type="entry name" value="P-loop containing nucleoside triphosphate hydrolases"/>
    <property type="match status" value="1"/>
</dbReference>
<organism evidence="6 7">
    <name type="scientific">Plantactinospora endophytica</name>
    <dbReference type="NCBI Taxonomy" id="673535"/>
    <lineage>
        <taxon>Bacteria</taxon>
        <taxon>Bacillati</taxon>
        <taxon>Actinomycetota</taxon>
        <taxon>Actinomycetes</taxon>
        <taxon>Micromonosporales</taxon>
        <taxon>Micromonosporaceae</taxon>
        <taxon>Plantactinospora</taxon>
    </lineage>
</organism>
<keyword evidence="2 3" id="KW-0067">ATP-binding</keyword>
<dbReference type="InterPro" id="IPR027417">
    <property type="entry name" value="P-loop_NTPase"/>
</dbReference>
<feature type="compositionally biased region" description="Basic and acidic residues" evidence="4">
    <location>
        <begin position="617"/>
        <end position="630"/>
    </location>
</feature>